<dbReference type="Proteomes" id="UP000462055">
    <property type="component" value="Unassembled WGS sequence"/>
</dbReference>
<dbReference type="Gene3D" id="2.160.20.80">
    <property type="entry name" value="E3 ubiquitin-protein ligase SopA"/>
    <property type="match status" value="1"/>
</dbReference>
<reference evidence="3" key="1">
    <citation type="submission" date="2019-12" db="EMBL/GenBank/DDBJ databases">
        <title>Actinomadura physcomitrii sp. nov., a novel actinomycete isolated from moss [Physcomitrium sphaericum (Ludw) Fuernr].</title>
        <authorList>
            <person name="Zhuang X."/>
        </authorList>
    </citation>
    <scope>NUCLEOTIDE SEQUENCE [LARGE SCALE GENOMIC DNA]</scope>
    <source>
        <strain evidence="3">LD22</strain>
    </source>
</reference>
<keyword evidence="4" id="KW-1185">Reference proteome</keyword>
<gene>
    <name evidence="3" type="ORF">F8568_001725</name>
</gene>
<feature type="region of interest" description="Disordered" evidence="1">
    <location>
        <begin position="493"/>
        <end position="525"/>
    </location>
</feature>
<evidence type="ECO:0000313" key="4">
    <source>
        <dbReference type="Proteomes" id="UP000462055"/>
    </source>
</evidence>
<proteinExistence type="predicted"/>
<feature type="compositionally biased region" description="Basic residues" evidence="1">
    <location>
        <begin position="510"/>
        <end position="525"/>
    </location>
</feature>
<keyword evidence="2" id="KW-0472">Membrane</keyword>
<keyword evidence="2" id="KW-0812">Transmembrane</keyword>
<dbReference type="RefSeq" id="WP_151590413.1">
    <property type="nucleotide sequence ID" value="NZ_WBMS02000001.1"/>
</dbReference>
<protein>
    <recommendedName>
        <fullName evidence="5">Pentapeptide repeat-containing protein</fullName>
    </recommendedName>
</protein>
<dbReference type="EMBL" id="WBMS02000001">
    <property type="protein sequence ID" value="MVZ99125.1"/>
    <property type="molecule type" value="Genomic_DNA"/>
</dbReference>
<dbReference type="Pfam" id="PF13576">
    <property type="entry name" value="Pentapeptide_3"/>
    <property type="match status" value="1"/>
</dbReference>
<organism evidence="3 4">
    <name type="scientific">Actinomadura physcomitrii</name>
    <dbReference type="NCBI Taxonomy" id="2650748"/>
    <lineage>
        <taxon>Bacteria</taxon>
        <taxon>Bacillati</taxon>
        <taxon>Actinomycetota</taxon>
        <taxon>Actinomycetes</taxon>
        <taxon>Streptosporangiales</taxon>
        <taxon>Thermomonosporaceae</taxon>
        <taxon>Actinomadura</taxon>
    </lineage>
</organism>
<evidence type="ECO:0000256" key="1">
    <source>
        <dbReference type="SAM" id="MobiDB-lite"/>
    </source>
</evidence>
<keyword evidence="2" id="KW-1133">Transmembrane helix</keyword>
<feature type="transmembrane region" description="Helical" evidence="2">
    <location>
        <begin position="470"/>
        <end position="487"/>
    </location>
</feature>
<dbReference type="AlphaFoldDB" id="A0A6I4MAH4"/>
<dbReference type="InterPro" id="IPR001646">
    <property type="entry name" value="5peptide_repeat"/>
</dbReference>
<evidence type="ECO:0000256" key="2">
    <source>
        <dbReference type="SAM" id="Phobius"/>
    </source>
</evidence>
<comment type="caution">
    <text evidence="3">The sequence shown here is derived from an EMBL/GenBank/DDBJ whole genome shotgun (WGS) entry which is preliminary data.</text>
</comment>
<accession>A0A6I4MAH4</accession>
<evidence type="ECO:0008006" key="5">
    <source>
        <dbReference type="Google" id="ProtNLM"/>
    </source>
</evidence>
<evidence type="ECO:0000313" key="3">
    <source>
        <dbReference type="EMBL" id="MVZ99125.1"/>
    </source>
</evidence>
<sequence>MTPHEPSPPSSTAVLWPRCSAVHGCTGRAAGGFAGCPAHLRPAEFARFAAGLRPGGDLDLRGVTVPPWLLDAVLDAVTGPDGRPHLGRARFDGAVLPSHAVLRGVCVEGDSSFDGARFPGGASFFDARFFGHASFRGARFGGNASFHEARFHRHASFEEAVFTGDALFGEAVWHADAAFRKAVFFGAACFDRAEFGRDAAMQGACFGAAVSFRRVRVARHARFERTRFRRGLWLGPLLAGGRIGLADAAARGGLRVHAAARLVDARAVTVHGEAELRLRRADLDLEGGCFDAAVSVRSLPNPIQGLAEPDSWTGPAVVRLLSLRRVDAAHLHLADVDLSGCGFLGLTHPDRLRISGDCRFATVPDRHRRLPWAHGGAGRAVLADDLARSTGDIGDPGGVGDTACGEERLEALYRELARATADSDRARLARDFRYSALEMRRRREPHQWRRWALHVLWITSGYGLRAGRMAAWLAVAIALVCCGLLLVRHQHPEASGRTRPHQPFSSSGRRSAHPAPRKAVRPLAP</sequence>
<name>A0A6I4MAH4_9ACTN</name>